<organism evidence="1 2">
    <name type="scientific">Leptospira stimsonii</name>
    <dbReference type="NCBI Taxonomy" id="2202203"/>
    <lineage>
        <taxon>Bacteria</taxon>
        <taxon>Pseudomonadati</taxon>
        <taxon>Spirochaetota</taxon>
        <taxon>Spirochaetia</taxon>
        <taxon>Leptospirales</taxon>
        <taxon>Leptospiraceae</taxon>
        <taxon>Leptospira</taxon>
    </lineage>
</organism>
<reference evidence="2" key="1">
    <citation type="submission" date="2018-05" db="EMBL/GenBank/DDBJ databases">
        <title>Leptospira yasudae sp. nov. and Leptospira stimsonii sp. nov., two pathogenic species of the genus Leptospira isolated from environmental sources.</title>
        <authorList>
            <person name="Casanovas-Massana A."/>
            <person name="Hamond C."/>
            <person name="Santos L.A."/>
            <person name="Hacker K.P."/>
            <person name="Balassiano I."/>
            <person name="Medeiros M.A."/>
            <person name="Reis M.G."/>
            <person name="Ko A.I."/>
            <person name="Wunder E.A."/>
        </authorList>
    </citation>
    <scope>NUCLEOTIDE SEQUENCE [LARGE SCALE GENOMIC DNA]</scope>
    <source>
        <strain evidence="2">AMB6-RJ</strain>
    </source>
</reference>
<dbReference type="AlphaFoldDB" id="A0A8B3CPN3"/>
<proteinExistence type="predicted"/>
<sequence>MFLRSWSWNTGSNLPLFESEDFAENFSRNGLKERKQSFFAENYFVRTPTDFVVKDGPTQILGGGVGGGKTTR</sequence>
<protein>
    <submittedName>
        <fullName evidence="1">Uncharacterized protein</fullName>
    </submittedName>
</protein>
<evidence type="ECO:0000313" key="1">
    <source>
        <dbReference type="EMBL" id="RHX84497.1"/>
    </source>
</evidence>
<dbReference type="EMBL" id="QHCS01000005">
    <property type="protein sequence ID" value="RHX84497.1"/>
    <property type="molecule type" value="Genomic_DNA"/>
</dbReference>
<gene>
    <name evidence="1" type="ORF">DLM78_17395</name>
</gene>
<name>A0A8B3CPN3_9LEPT</name>
<evidence type="ECO:0000313" key="2">
    <source>
        <dbReference type="Proteomes" id="UP000266669"/>
    </source>
</evidence>
<dbReference type="Proteomes" id="UP000266669">
    <property type="component" value="Unassembled WGS sequence"/>
</dbReference>
<accession>A0A8B3CPN3</accession>
<comment type="caution">
    <text evidence="1">The sequence shown here is derived from an EMBL/GenBank/DDBJ whole genome shotgun (WGS) entry which is preliminary data.</text>
</comment>